<protein>
    <submittedName>
        <fullName evidence="2">Integrase catalytic domain-containing protein</fullName>
    </submittedName>
</protein>
<name>A0A0K0FSS7_STRVS</name>
<dbReference type="WBParaSite" id="SVE_1418500.1">
    <property type="protein sequence ID" value="SVE_1418500.1"/>
    <property type="gene ID" value="SVE_1418500"/>
</dbReference>
<evidence type="ECO:0000313" key="1">
    <source>
        <dbReference type="Proteomes" id="UP000035680"/>
    </source>
</evidence>
<evidence type="ECO:0000313" key="2">
    <source>
        <dbReference type="WBParaSite" id="SVE_1418500.1"/>
    </source>
</evidence>
<reference evidence="2" key="2">
    <citation type="submission" date="2015-08" db="UniProtKB">
        <authorList>
            <consortium name="WormBaseParasite"/>
        </authorList>
    </citation>
    <scope>IDENTIFICATION</scope>
</reference>
<sequence length="193" mass="21713">MKCFSTFGFPKVLRTDGGSGFIAIRAQSELSYTDAVYALTYAYNRTKHTSTGYPPCYFILNTADTFSDEIAVNSSLSGLRDIIHAVNSSLSGLRDIIQFGRTEFDESQPKRKGKVFSPGMFVMKRVLHKKLNNTSHKNQDIFEGPYKIIQHLHADTYIIQKCSRTGRLTGREERVTTDRLKIIPSLSTSSNNT</sequence>
<dbReference type="STRING" id="75913.A0A0K0FSS7"/>
<dbReference type="Proteomes" id="UP000035680">
    <property type="component" value="Unassembled WGS sequence"/>
</dbReference>
<keyword evidence="1" id="KW-1185">Reference proteome</keyword>
<reference evidence="1" key="1">
    <citation type="submission" date="2014-07" db="EMBL/GenBank/DDBJ databases">
        <authorList>
            <person name="Martin A.A"/>
            <person name="De Silva N."/>
        </authorList>
    </citation>
    <scope>NUCLEOTIDE SEQUENCE</scope>
</reference>
<proteinExistence type="predicted"/>
<dbReference type="AlphaFoldDB" id="A0A0K0FSS7"/>
<organism evidence="1 2">
    <name type="scientific">Strongyloides venezuelensis</name>
    <name type="common">Threadworm</name>
    <dbReference type="NCBI Taxonomy" id="75913"/>
    <lineage>
        <taxon>Eukaryota</taxon>
        <taxon>Metazoa</taxon>
        <taxon>Ecdysozoa</taxon>
        <taxon>Nematoda</taxon>
        <taxon>Chromadorea</taxon>
        <taxon>Rhabditida</taxon>
        <taxon>Tylenchina</taxon>
        <taxon>Panagrolaimomorpha</taxon>
        <taxon>Strongyloidoidea</taxon>
        <taxon>Strongyloididae</taxon>
        <taxon>Strongyloides</taxon>
    </lineage>
</organism>
<accession>A0A0K0FSS7</accession>